<evidence type="ECO:0000313" key="2">
    <source>
        <dbReference type="Proteomes" id="UP000886595"/>
    </source>
</evidence>
<evidence type="ECO:0000313" key="1">
    <source>
        <dbReference type="EMBL" id="KAG2267524.1"/>
    </source>
</evidence>
<reference evidence="1 2" key="1">
    <citation type="submission" date="2020-02" db="EMBL/GenBank/DDBJ databases">
        <authorList>
            <person name="Ma Q."/>
            <person name="Huang Y."/>
            <person name="Song X."/>
            <person name="Pei D."/>
        </authorList>
    </citation>
    <scope>NUCLEOTIDE SEQUENCE [LARGE SCALE GENOMIC DNA]</scope>
    <source>
        <strain evidence="1">Sxm20200214</strain>
        <tissue evidence="1">Leaf</tissue>
    </source>
</reference>
<proteinExistence type="predicted"/>
<keyword evidence="2" id="KW-1185">Reference proteome</keyword>
<gene>
    <name evidence="1" type="ORF">Bca52824_062079</name>
</gene>
<dbReference type="EMBL" id="JAAMPC010000013">
    <property type="protein sequence ID" value="KAG2267524.1"/>
    <property type="molecule type" value="Genomic_DNA"/>
</dbReference>
<accession>A0A8X7U6Y3</accession>
<protein>
    <submittedName>
        <fullName evidence="1">Uncharacterized protein</fullName>
    </submittedName>
</protein>
<dbReference type="AlphaFoldDB" id="A0A8X7U6Y3"/>
<sequence length="70" mass="8667">MRYQMDSVEAYGYVLMHMYPDPSPRWFVFHPVQRRLKRILFRDDGIGDLYHRWTHGRRQTHIGSHVFELY</sequence>
<comment type="caution">
    <text evidence="1">The sequence shown here is derived from an EMBL/GenBank/DDBJ whole genome shotgun (WGS) entry which is preliminary data.</text>
</comment>
<dbReference type="Proteomes" id="UP000886595">
    <property type="component" value="Unassembled WGS sequence"/>
</dbReference>
<organism evidence="1 2">
    <name type="scientific">Brassica carinata</name>
    <name type="common">Ethiopian mustard</name>
    <name type="synonym">Abyssinian cabbage</name>
    <dbReference type="NCBI Taxonomy" id="52824"/>
    <lineage>
        <taxon>Eukaryota</taxon>
        <taxon>Viridiplantae</taxon>
        <taxon>Streptophyta</taxon>
        <taxon>Embryophyta</taxon>
        <taxon>Tracheophyta</taxon>
        <taxon>Spermatophyta</taxon>
        <taxon>Magnoliopsida</taxon>
        <taxon>eudicotyledons</taxon>
        <taxon>Gunneridae</taxon>
        <taxon>Pentapetalae</taxon>
        <taxon>rosids</taxon>
        <taxon>malvids</taxon>
        <taxon>Brassicales</taxon>
        <taxon>Brassicaceae</taxon>
        <taxon>Brassiceae</taxon>
        <taxon>Brassica</taxon>
    </lineage>
</organism>
<name>A0A8X7U6Y3_BRACI</name>